<feature type="transmembrane region" description="Helical" evidence="8">
    <location>
        <begin position="403"/>
        <end position="427"/>
    </location>
</feature>
<evidence type="ECO:0000256" key="6">
    <source>
        <dbReference type="ARBA" id="ARBA00022989"/>
    </source>
</evidence>
<dbReference type="GO" id="GO:0008360">
    <property type="term" value="P:regulation of cell shape"/>
    <property type="evidence" value="ECO:0007669"/>
    <property type="project" value="UniProtKB-KW"/>
</dbReference>
<dbReference type="GO" id="GO:0015648">
    <property type="term" value="F:lipid-linked peptidoglycan transporter activity"/>
    <property type="evidence" value="ECO:0007669"/>
    <property type="project" value="TreeGrafter"/>
</dbReference>
<feature type="transmembrane region" description="Helical" evidence="8">
    <location>
        <begin position="248"/>
        <end position="273"/>
    </location>
</feature>
<evidence type="ECO:0000313" key="10">
    <source>
        <dbReference type="Proteomes" id="UP000593758"/>
    </source>
</evidence>
<feature type="transmembrane region" description="Helical" evidence="8">
    <location>
        <begin position="504"/>
        <end position="529"/>
    </location>
</feature>
<evidence type="ECO:0000256" key="2">
    <source>
        <dbReference type="ARBA" id="ARBA00022475"/>
    </source>
</evidence>
<comment type="subcellular location">
    <subcellularLocation>
        <location evidence="1">Cell membrane</location>
        <topology evidence="1">Multi-pass membrane protein</topology>
    </subcellularLocation>
</comment>
<keyword evidence="7 8" id="KW-0472">Membrane</keyword>
<accession>A0A7M1SXF1</accession>
<feature type="transmembrane region" description="Helical" evidence="8">
    <location>
        <begin position="475"/>
        <end position="492"/>
    </location>
</feature>
<proteinExistence type="predicted"/>
<dbReference type="InterPro" id="IPR004268">
    <property type="entry name" value="MurJ"/>
</dbReference>
<dbReference type="GO" id="GO:0009252">
    <property type="term" value="P:peptidoglycan biosynthetic process"/>
    <property type="evidence" value="ECO:0007669"/>
    <property type="project" value="UniProtKB-KW"/>
</dbReference>
<evidence type="ECO:0000256" key="8">
    <source>
        <dbReference type="SAM" id="Phobius"/>
    </source>
</evidence>
<evidence type="ECO:0000256" key="3">
    <source>
        <dbReference type="ARBA" id="ARBA00022692"/>
    </source>
</evidence>
<dbReference type="Pfam" id="PF03023">
    <property type="entry name" value="MurJ"/>
    <property type="match status" value="1"/>
</dbReference>
<feature type="transmembrane region" description="Helical" evidence="8">
    <location>
        <begin position="371"/>
        <end position="396"/>
    </location>
</feature>
<keyword evidence="10" id="KW-1185">Reference proteome</keyword>
<feature type="transmembrane region" description="Helical" evidence="8">
    <location>
        <begin position="60"/>
        <end position="80"/>
    </location>
</feature>
<dbReference type="PRINTS" id="PR01806">
    <property type="entry name" value="VIRFACTRMVIN"/>
</dbReference>
<dbReference type="Proteomes" id="UP000593758">
    <property type="component" value="Chromosome"/>
</dbReference>
<feature type="transmembrane region" description="Helical" evidence="8">
    <location>
        <begin position="137"/>
        <end position="158"/>
    </location>
</feature>
<dbReference type="AlphaFoldDB" id="A0A7M1SXF1"/>
<keyword evidence="4" id="KW-0133">Cell shape</keyword>
<dbReference type="GO" id="GO:0005886">
    <property type="term" value="C:plasma membrane"/>
    <property type="evidence" value="ECO:0007669"/>
    <property type="project" value="UniProtKB-SubCell"/>
</dbReference>
<name>A0A7M1SXF1_9MICO</name>
<dbReference type="KEGG" id="halt:IM660_08350"/>
<evidence type="ECO:0000256" key="4">
    <source>
        <dbReference type="ARBA" id="ARBA00022960"/>
    </source>
</evidence>
<reference evidence="9 10" key="1">
    <citation type="submission" date="2020-10" db="EMBL/GenBank/DDBJ databases">
        <title>Haloactinobacterium sp. RN3S43, a bacterium isolated from saline soil.</title>
        <authorList>
            <person name="Sun J.-Q."/>
        </authorList>
    </citation>
    <scope>NUCLEOTIDE SEQUENCE [LARGE SCALE GENOMIC DNA]</scope>
    <source>
        <strain evidence="9 10">RN3S43</strain>
    </source>
</reference>
<organism evidence="9 10">
    <name type="scientific">Ruania alkalisoli</name>
    <dbReference type="NCBI Taxonomy" id="2779775"/>
    <lineage>
        <taxon>Bacteria</taxon>
        <taxon>Bacillati</taxon>
        <taxon>Actinomycetota</taxon>
        <taxon>Actinomycetes</taxon>
        <taxon>Micrococcales</taxon>
        <taxon>Ruaniaceae</taxon>
        <taxon>Ruania</taxon>
    </lineage>
</organism>
<evidence type="ECO:0000256" key="1">
    <source>
        <dbReference type="ARBA" id="ARBA00004651"/>
    </source>
</evidence>
<feature type="transmembrane region" description="Helical" evidence="8">
    <location>
        <begin position="205"/>
        <end position="227"/>
    </location>
</feature>
<dbReference type="PANTHER" id="PTHR47019">
    <property type="entry name" value="LIPID II FLIPPASE MURJ"/>
    <property type="match status" value="1"/>
</dbReference>
<keyword evidence="5" id="KW-0573">Peptidoglycan synthesis</keyword>
<evidence type="ECO:0000313" key="9">
    <source>
        <dbReference type="EMBL" id="QOR72225.1"/>
    </source>
</evidence>
<feature type="transmembrane region" description="Helical" evidence="8">
    <location>
        <begin position="92"/>
        <end position="117"/>
    </location>
</feature>
<dbReference type="InterPro" id="IPR051050">
    <property type="entry name" value="Lipid_II_flippase_MurJ/MviN"/>
</dbReference>
<dbReference type="PANTHER" id="PTHR47019:SF1">
    <property type="entry name" value="LIPID II FLIPPASE MURJ"/>
    <property type="match status" value="1"/>
</dbReference>
<keyword evidence="2" id="KW-1003">Cell membrane</keyword>
<dbReference type="RefSeq" id="WP_193498866.1">
    <property type="nucleotide sequence ID" value="NZ_CP063169.1"/>
</dbReference>
<sequence>MTTRRLLGSVAGAATMIAALTIASRLLGFGRWLVQAETVRSGAVGDAYAAANMVPNVLYEVVAGGALAGAVIPLLAGPIARQVRQDVDRTSSALLTWAVAALLPVAVALTVLARPIAGLLPDAAGTDPAVQVEATTRFLQVFAPQVVLYGIGVVLTGVLQAHRRFLAPVLAPIASTGVVIVSYLVFGLLADGLQDSPGALPDAAFAWLAWGTTAGVAALSLPLLIPVRRCGVRLRPTFRFPPGVAGRARSLALAGLGSLLAQQLSVLAVLWVARTGGDAGTILVFQWTQAVYLLPYAVLAVPLATAAFPRLAELAAVEDDSLHQTVWTALRAVLAVAVLGAGALVAVAPAVEQLFAGCDPSGECANDTTGMATALSVMAPGVIGLSTIFLVARVLYTMDRNRAAVSATALGWLTVTVTAVLGVLTLAPEGGDGPRTLLVLGGAHAAGMTVAGLALVVLLALALRERIPGPVVRTTLVVGVGALLGAAGGRWATAQGLDRLGEGAVAAVIAGGSGTALALAVVAGCVLIGDRGILSIVRRRRA</sequence>
<feature type="transmembrane region" description="Helical" evidence="8">
    <location>
        <begin position="439"/>
        <end position="463"/>
    </location>
</feature>
<dbReference type="GO" id="GO:0034204">
    <property type="term" value="P:lipid translocation"/>
    <property type="evidence" value="ECO:0007669"/>
    <property type="project" value="TreeGrafter"/>
</dbReference>
<evidence type="ECO:0000256" key="5">
    <source>
        <dbReference type="ARBA" id="ARBA00022984"/>
    </source>
</evidence>
<feature type="transmembrane region" description="Helical" evidence="8">
    <location>
        <begin position="293"/>
        <end position="312"/>
    </location>
</feature>
<feature type="transmembrane region" description="Helical" evidence="8">
    <location>
        <begin position="332"/>
        <end position="351"/>
    </location>
</feature>
<keyword evidence="6 8" id="KW-1133">Transmembrane helix</keyword>
<dbReference type="EMBL" id="CP063169">
    <property type="protein sequence ID" value="QOR72225.1"/>
    <property type="molecule type" value="Genomic_DNA"/>
</dbReference>
<keyword evidence="3 8" id="KW-0812">Transmembrane</keyword>
<protein>
    <submittedName>
        <fullName evidence="9">Virulence factor MviN</fullName>
    </submittedName>
</protein>
<feature type="transmembrane region" description="Helical" evidence="8">
    <location>
        <begin position="165"/>
        <end position="185"/>
    </location>
</feature>
<gene>
    <name evidence="9" type="ORF">IM660_08350</name>
</gene>
<evidence type="ECO:0000256" key="7">
    <source>
        <dbReference type="ARBA" id="ARBA00023136"/>
    </source>
</evidence>